<keyword evidence="4" id="KW-1185">Reference proteome</keyword>
<feature type="transmembrane region" description="Helical" evidence="1">
    <location>
        <begin position="67"/>
        <end position="90"/>
    </location>
</feature>
<dbReference type="RefSeq" id="WP_193082527.1">
    <property type="nucleotide sequence ID" value="NZ_CP045201.1"/>
</dbReference>
<evidence type="ECO:0000256" key="1">
    <source>
        <dbReference type="SAM" id="Phobius"/>
    </source>
</evidence>
<keyword evidence="1" id="KW-0472">Membrane</keyword>
<organism evidence="3 4">
    <name type="scientific">Pseudooceanicola spongiae</name>
    <dbReference type="NCBI Taxonomy" id="2613965"/>
    <lineage>
        <taxon>Bacteria</taxon>
        <taxon>Pseudomonadati</taxon>
        <taxon>Pseudomonadota</taxon>
        <taxon>Alphaproteobacteria</taxon>
        <taxon>Rhodobacterales</taxon>
        <taxon>Paracoccaceae</taxon>
        <taxon>Pseudooceanicola</taxon>
    </lineage>
</organism>
<dbReference type="KEGG" id="pshq:F3W81_04865"/>
<feature type="transmembrane region" description="Helical" evidence="1">
    <location>
        <begin position="96"/>
        <end position="116"/>
    </location>
</feature>
<dbReference type="AlphaFoldDB" id="A0A7L9WJR5"/>
<reference evidence="3 4" key="1">
    <citation type="submission" date="2019-10" db="EMBL/GenBank/DDBJ databases">
        <title>Pseudopuniceibacterium sp. HQ09 islated from Antarctica.</title>
        <authorList>
            <person name="Liao L."/>
            <person name="Su S."/>
            <person name="Chen B."/>
            <person name="Yu Y."/>
        </authorList>
    </citation>
    <scope>NUCLEOTIDE SEQUENCE [LARGE SCALE GENOMIC DNA]</scope>
    <source>
        <strain evidence="3 4">HQ09</strain>
    </source>
</reference>
<feature type="transmembrane region" description="Helical" evidence="1">
    <location>
        <begin position="123"/>
        <end position="142"/>
    </location>
</feature>
<dbReference type="Pfam" id="PF13795">
    <property type="entry name" value="HupE_UreJ_2"/>
    <property type="match status" value="1"/>
</dbReference>
<keyword evidence="1" id="KW-1133">Transmembrane helix</keyword>
<feature type="transmembrane region" description="Helical" evidence="1">
    <location>
        <begin position="195"/>
        <end position="212"/>
    </location>
</feature>
<dbReference type="InterPro" id="IPR032809">
    <property type="entry name" value="Put_HupE_UreJ"/>
</dbReference>
<accession>A0A7L9WJR5</accession>
<feature type="signal peptide" evidence="2">
    <location>
        <begin position="1"/>
        <end position="17"/>
    </location>
</feature>
<proteinExistence type="predicted"/>
<evidence type="ECO:0000313" key="4">
    <source>
        <dbReference type="Proteomes" id="UP000594118"/>
    </source>
</evidence>
<feature type="transmembrane region" description="Helical" evidence="1">
    <location>
        <begin position="162"/>
        <end position="183"/>
    </location>
</feature>
<evidence type="ECO:0008006" key="5">
    <source>
        <dbReference type="Google" id="ProtNLM"/>
    </source>
</evidence>
<keyword evidence="1" id="KW-0812">Transmembrane</keyword>
<evidence type="ECO:0000313" key="3">
    <source>
        <dbReference type="EMBL" id="QOL80212.1"/>
    </source>
</evidence>
<gene>
    <name evidence="3" type="ORF">F3W81_04865</name>
</gene>
<evidence type="ECO:0000256" key="2">
    <source>
        <dbReference type="SAM" id="SignalP"/>
    </source>
</evidence>
<name>A0A7L9WJR5_9RHOB</name>
<protein>
    <recommendedName>
        <fullName evidence="5">HupE / UreJ protein</fullName>
    </recommendedName>
</protein>
<sequence>MLIAAGLSLSGAVGAMADTGGSSDAVSALTTLLDFIAVGFDQILPFGGDHMLFLLALFILSPFLKPLLWQAVAFAVAQSATLALGTFGMIDLPMQILGPLLALSITLLAIETIFSASSASGVTWFRTSLVFGVGLLQGLSWARILRETGWPKGQALPELAGFSIGVGLGQIAVLLLAFVVLGVWTRNQAWYRTRVALPVAVAVASLGFYTLLERAFI</sequence>
<keyword evidence="2" id="KW-0732">Signal</keyword>
<feature type="transmembrane region" description="Helical" evidence="1">
    <location>
        <begin position="33"/>
        <end position="60"/>
    </location>
</feature>
<feature type="chain" id="PRO_5032906641" description="HupE / UreJ protein" evidence="2">
    <location>
        <begin position="18"/>
        <end position="217"/>
    </location>
</feature>
<dbReference type="EMBL" id="CP045201">
    <property type="protein sequence ID" value="QOL80212.1"/>
    <property type="molecule type" value="Genomic_DNA"/>
</dbReference>
<dbReference type="Proteomes" id="UP000594118">
    <property type="component" value="Chromosome"/>
</dbReference>